<evidence type="ECO:0000313" key="2">
    <source>
        <dbReference type="EMBL" id="RFB06086.1"/>
    </source>
</evidence>
<comment type="caution">
    <text evidence="2">The sequence shown here is derived from an EMBL/GenBank/DDBJ whole genome shotgun (WGS) entry which is preliminary data.</text>
</comment>
<name>A0A371RL35_9PROT</name>
<keyword evidence="1" id="KW-0812">Transmembrane</keyword>
<sequence length="124" mass="13009">MHTGLIWAAAGLSALTFAVHTFVGGKFVARPLLADQSLPAASKWLNYYCWHITTLLLVAMTVGYIHAARTGAGVELVIFMGVCSAAFSVLSGAVAIKGGINPFRFPSTSLFASVALTTGLAFIF</sequence>
<dbReference type="AlphaFoldDB" id="A0A371RL35"/>
<dbReference type="InParanoid" id="A0A371RL35"/>
<dbReference type="Proteomes" id="UP000264589">
    <property type="component" value="Unassembled WGS sequence"/>
</dbReference>
<reference evidence="2 3" key="1">
    <citation type="submission" date="2018-08" db="EMBL/GenBank/DDBJ databases">
        <title>Parvularcula sp. SM1705, isolated from surface water of the South Sea China.</title>
        <authorList>
            <person name="Sun L."/>
        </authorList>
    </citation>
    <scope>NUCLEOTIDE SEQUENCE [LARGE SCALE GENOMIC DNA]</scope>
    <source>
        <strain evidence="2 3">SM1705</strain>
    </source>
</reference>
<feature type="transmembrane region" description="Helical" evidence="1">
    <location>
        <begin position="45"/>
        <end position="65"/>
    </location>
</feature>
<keyword evidence="3" id="KW-1185">Reference proteome</keyword>
<keyword evidence="1" id="KW-0472">Membrane</keyword>
<protein>
    <recommendedName>
        <fullName evidence="4">DUF423 domain-containing protein</fullName>
    </recommendedName>
</protein>
<keyword evidence="1" id="KW-1133">Transmembrane helix</keyword>
<organism evidence="2 3">
    <name type="scientific">Parvularcula marina</name>
    <dbReference type="NCBI Taxonomy" id="2292771"/>
    <lineage>
        <taxon>Bacteria</taxon>
        <taxon>Pseudomonadati</taxon>
        <taxon>Pseudomonadota</taxon>
        <taxon>Alphaproteobacteria</taxon>
        <taxon>Parvularculales</taxon>
        <taxon>Parvularculaceae</taxon>
        <taxon>Parvularcula</taxon>
    </lineage>
</organism>
<dbReference type="EMBL" id="QUQO01000001">
    <property type="protein sequence ID" value="RFB06086.1"/>
    <property type="molecule type" value="Genomic_DNA"/>
</dbReference>
<gene>
    <name evidence="2" type="ORF">DX908_12915</name>
</gene>
<accession>A0A371RL35</accession>
<feature type="transmembrane region" description="Helical" evidence="1">
    <location>
        <begin position="77"/>
        <end position="96"/>
    </location>
</feature>
<feature type="transmembrane region" description="Helical" evidence="1">
    <location>
        <begin position="102"/>
        <end position="123"/>
    </location>
</feature>
<dbReference type="OrthoDB" id="7667463at2"/>
<dbReference type="RefSeq" id="WP_116392719.1">
    <property type="nucleotide sequence ID" value="NZ_QUQO01000001.1"/>
</dbReference>
<evidence type="ECO:0000313" key="3">
    <source>
        <dbReference type="Proteomes" id="UP000264589"/>
    </source>
</evidence>
<evidence type="ECO:0000256" key="1">
    <source>
        <dbReference type="SAM" id="Phobius"/>
    </source>
</evidence>
<proteinExistence type="predicted"/>
<evidence type="ECO:0008006" key="4">
    <source>
        <dbReference type="Google" id="ProtNLM"/>
    </source>
</evidence>